<evidence type="ECO:0000259" key="1">
    <source>
        <dbReference type="Pfam" id="PF01494"/>
    </source>
</evidence>
<dbReference type="Pfam" id="PF01494">
    <property type="entry name" value="FAD_binding_3"/>
    <property type="match status" value="1"/>
</dbReference>
<dbReference type="Proteomes" id="UP000033607">
    <property type="component" value="Unassembled WGS sequence"/>
</dbReference>
<feature type="domain" description="FAD-binding" evidence="1">
    <location>
        <begin position="4"/>
        <end position="331"/>
    </location>
</feature>
<dbReference type="PANTHER" id="PTHR42685">
    <property type="entry name" value="GERANYLGERANYL DIPHOSPHATE REDUCTASE"/>
    <property type="match status" value="1"/>
</dbReference>
<dbReference type="InterPro" id="IPR002938">
    <property type="entry name" value="FAD-bd"/>
</dbReference>
<dbReference type="GO" id="GO:0071949">
    <property type="term" value="F:FAD binding"/>
    <property type="evidence" value="ECO:0007669"/>
    <property type="project" value="InterPro"/>
</dbReference>
<organism evidence="2 3">
    <name type="scientific">Limnoraphis robusta CS-951</name>
    <dbReference type="NCBI Taxonomy" id="1637645"/>
    <lineage>
        <taxon>Bacteria</taxon>
        <taxon>Bacillati</taxon>
        <taxon>Cyanobacteriota</taxon>
        <taxon>Cyanophyceae</taxon>
        <taxon>Oscillatoriophycideae</taxon>
        <taxon>Oscillatoriales</taxon>
        <taxon>Sirenicapillariaceae</taxon>
        <taxon>Limnoraphis</taxon>
    </lineage>
</organism>
<dbReference type="PANTHER" id="PTHR42685:SF22">
    <property type="entry name" value="CONDITIONED MEDIUM FACTOR RECEPTOR 1"/>
    <property type="match status" value="1"/>
</dbReference>
<dbReference type="RefSeq" id="WP_046277904.1">
    <property type="nucleotide sequence ID" value="NZ_LATL02000361.1"/>
</dbReference>
<protein>
    <submittedName>
        <fullName evidence="2">Dehydrogenase</fullName>
    </submittedName>
</protein>
<evidence type="ECO:0000313" key="3">
    <source>
        <dbReference type="Proteomes" id="UP000033607"/>
    </source>
</evidence>
<dbReference type="EMBL" id="LATL02000361">
    <property type="protein sequence ID" value="KKD38677.1"/>
    <property type="molecule type" value="Genomic_DNA"/>
</dbReference>
<dbReference type="AlphaFoldDB" id="A0A0F5YJ63"/>
<dbReference type="PRINTS" id="PR00420">
    <property type="entry name" value="RNGMNOXGNASE"/>
</dbReference>
<sequence length="419" mass="47851">MKHFDVVVVGAGPSGGHCARQLAKSGKNVLLAEQHQTFSQNDFSSAATPIETLEQYNLPPDVVGSLWQKIVIVTTHVHHSWECDRPRGAVLNFAKLREFLAQEVQRQGGEVCMGHRYIQHFQESGKTVVEFKPYKSHETVHVSTQVLVDATGQTRAVISPSRQKSSSYLTGIGTEYLIEVESSDYQKYAHELIFFLGHKWMPKGYSWIFPMEQNLLKVGSARLKREHKIVEQTDSLKTYIELILNDYLSGISYNIINIHGGVLKYCSGLKDTYSQNNIIAIGDAVSTVNMLGGEGIRHGMQSAEIACRYIEAYLSGKQVNFQAYKPEMYQTYKKTWDWSERMGIRKYLEYSDELIDRGVAYLNHFSADEILEILFEYNFRVIYRGVFPYLRYKLAAKIHSLIRQIHSRLTQTKSLKGVD</sequence>
<dbReference type="SUPFAM" id="SSF51905">
    <property type="entry name" value="FAD/NAD(P)-binding domain"/>
    <property type="match status" value="1"/>
</dbReference>
<dbReference type="Gene3D" id="3.50.50.60">
    <property type="entry name" value="FAD/NAD(P)-binding domain"/>
    <property type="match status" value="1"/>
</dbReference>
<gene>
    <name evidence="2" type="ORF">WN50_07505</name>
</gene>
<dbReference type="InterPro" id="IPR036188">
    <property type="entry name" value="FAD/NAD-bd_sf"/>
</dbReference>
<dbReference type="PATRIC" id="fig|1637645.4.peg.7125"/>
<reference evidence="2 3" key="1">
    <citation type="submission" date="2015-06" db="EMBL/GenBank/DDBJ databases">
        <title>Draft genome assembly of filamentous brackish cyanobacterium Limnoraphis robusta strain CS-951.</title>
        <authorList>
            <person name="Willis A."/>
            <person name="Parks M."/>
            <person name="Burford M.A."/>
        </authorList>
    </citation>
    <scope>NUCLEOTIDE SEQUENCE [LARGE SCALE GENOMIC DNA]</scope>
    <source>
        <strain evidence="2 3">CS-951</strain>
    </source>
</reference>
<comment type="caution">
    <text evidence="2">The sequence shown here is derived from an EMBL/GenBank/DDBJ whole genome shotgun (WGS) entry which is preliminary data.</text>
</comment>
<proteinExistence type="predicted"/>
<accession>A0A0F5YJ63</accession>
<evidence type="ECO:0000313" key="2">
    <source>
        <dbReference type="EMBL" id="KKD38677.1"/>
    </source>
</evidence>
<dbReference type="OrthoDB" id="538871at2"/>
<name>A0A0F5YJ63_9CYAN</name>
<dbReference type="InterPro" id="IPR050407">
    <property type="entry name" value="Geranylgeranyl_reductase"/>
</dbReference>